<dbReference type="Proteomes" id="UP000249134">
    <property type="component" value="Chromosome 1"/>
</dbReference>
<comment type="similarity">
    <text evidence="2">Belongs to the peptidase A24 family.</text>
</comment>
<evidence type="ECO:0000313" key="11">
    <source>
        <dbReference type="Proteomes" id="UP000249134"/>
    </source>
</evidence>
<sequence length="246" mass="27464">MKLIIFIYALLLGSFYNVVGLRIPLKQSIVRPRSACPECGWALSIRELIPVLSFIIQKGKCRKCGKRISPIYPMIELLTASLFFFAYIKLGWSFELVVAWALISLLVIISISDFTYMLIPDKILLVFAGIFIILRVVQPLAPWWDSIIGATVAFLLLLIIAIVSKGGMGGGDIKLYTVIGFVLGLKPVLVAFFLANLIGTTYGLIGMTIGFFERKKPIPFGPFIAVGTLIVYFFDETILSWYISFF</sequence>
<dbReference type="RefSeq" id="WP_066137709.1">
    <property type="nucleotide sequence ID" value="NZ_CBCSGM010000001.1"/>
</dbReference>
<dbReference type="STRING" id="1348624.GCA_001591545_00970"/>
<dbReference type="Pfam" id="PF01478">
    <property type="entry name" value="Peptidase_A24"/>
    <property type="match status" value="1"/>
</dbReference>
<evidence type="ECO:0000313" key="10">
    <source>
        <dbReference type="EMBL" id="SQI56499.1"/>
    </source>
</evidence>
<dbReference type="AlphaFoldDB" id="A0A2X4W1E5"/>
<keyword evidence="3" id="KW-1003">Cell membrane</keyword>
<gene>
    <name evidence="10" type="primary">outO_2</name>
    <name evidence="10" type="ORF">NCTC4824_01900</name>
</gene>
<dbReference type="EC" id="3.4.23.43" evidence="10"/>
<evidence type="ECO:0000259" key="8">
    <source>
        <dbReference type="Pfam" id="PF01478"/>
    </source>
</evidence>
<dbReference type="PANTHER" id="PTHR30487">
    <property type="entry name" value="TYPE 4 PREPILIN-LIKE PROTEINS LEADER PEPTIDE-PROCESSING ENZYME"/>
    <property type="match status" value="1"/>
</dbReference>
<dbReference type="InterPro" id="IPR010627">
    <property type="entry name" value="Prepilin_pept_A24_N"/>
</dbReference>
<keyword evidence="4 7" id="KW-0812">Transmembrane</keyword>
<name>A0A2X4W1E5_LEDLE</name>
<feature type="transmembrane region" description="Helical" evidence="7">
    <location>
        <begin position="6"/>
        <end position="25"/>
    </location>
</feature>
<dbReference type="EMBL" id="LS483476">
    <property type="protein sequence ID" value="SQI56499.1"/>
    <property type="molecule type" value="Genomic_DNA"/>
</dbReference>
<feature type="domain" description="Prepilin type IV endopeptidase peptidase" evidence="8">
    <location>
        <begin position="100"/>
        <end position="204"/>
    </location>
</feature>
<feature type="transmembrane region" description="Helical" evidence="7">
    <location>
        <begin position="218"/>
        <end position="243"/>
    </location>
</feature>
<organism evidence="10 11">
    <name type="scientific">Lederbergia lenta</name>
    <name type="common">Bacillus lentus</name>
    <dbReference type="NCBI Taxonomy" id="1467"/>
    <lineage>
        <taxon>Bacteria</taxon>
        <taxon>Bacillati</taxon>
        <taxon>Bacillota</taxon>
        <taxon>Bacilli</taxon>
        <taxon>Bacillales</taxon>
        <taxon>Bacillaceae</taxon>
        <taxon>Lederbergia</taxon>
    </lineage>
</organism>
<proteinExistence type="inferred from homology"/>
<feature type="domain" description="Prepilin peptidase A24 N-terminal" evidence="9">
    <location>
        <begin position="7"/>
        <end position="89"/>
    </location>
</feature>
<dbReference type="Gene3D" id="1.20.120.1220">
    <property type="match status" value="1"/>
</dbReference>
<keyword evidence="10" id="KW-0378">Hydrolase</keyword>
<protein>
    <submittedName>
        <fullName evidence="10">Prepilin peptidase</fullName>
        <ecNumber evidence="10">3.4.23.43</ecNumber>
    </submittedName>
</protein>
<comment type="subcellular location">
    <subcellularLocation>
        <location evidence="1">Cell membrane</location>
        <topology evidence="1">Multi-pass membrane protein</topology>
    </subcellularLocation>
</comment>
<keyword evidence="5 7" id="KW-1133">Transmembrane helix</keyword>
<feature type="transmembrane region" description="Helical" evidence="7">
    <location>
        <begin position="96"/>
        <end position="116"/>
    </location>
</feature>
<dbReference type="GO" id="GO:0006465">
    <property type="term" value="P:signal peptide processing"/>
    <property type="evidence" value="ECO:0007669"/>
    <property type="project" value="TreeGrafter"/>
</dbReference>
<dbReference type="PANTHER" id="PTHR30487:SF0">
    <property type="entry name" value="PREPILIN LEADER PEPTIDASE_N-METHYLTRANSFERASE-RELATED"/>
    <property type="match status" value="1"/>
</dbReference>
<evidence type="ECO:0000256" key="2">
    <source>
        <dbReference type="ARBA" id="ARBA00005801"/>
    </source>
</evidence>
<feature type="transmembrane region" description="Helical" evidence="7">
    <location>
        <begin position="71"/>
        <end position="90"/>
    </location>
</feature>
<keyword evidence="6 7" id="KW-0472">Membrane</keyword>
<dbReference type="GO" id="GO:0004190">
    <property type="term" value="F:aspartic-type endopeptidase activity"/>
    <property type="evidence" value="ECO:0007669"/>
    <property type="project" value="UniProtKB-EC"/>
</dbReference>
<keyword evidence="11" id="KW-1185">Reference proteome</keyword>
<dbReference type="InterPro" id="IPR050882">
    <property type="entry name" value="Prepilin_peptidase/N-MTase"/>
</dbReference>
<evidence type="ECO:0000256" key="1">
    <source>
        <dbReference type="ARBA" id="ARBA00004651"/>
    </source>
</evidence>
<evidence type="ECO:0000256" key="7">
    <source>
        <dbReference type="SAM" id="Phobius"/>
    </source>
</evidence>
<dbReference type="Pfam" id="PF06750">
    <property type="entry name" value="A24_N_bact"/>
    <property type="match status" value="1"/>
</dbReference>
<reference evidence="10 11" key="1">
    <citation type="submission" date="2018-06" db="EMBL/GenBank/DDBJ databases">
        <authorList>
            <consortium name="Pathogen Informatics"/>
            <person name="Doyle S."/>
        </authorList>
    </citation>
    <scope>NUCLEOTIDE SEQUENCE [LARGE SCALE GENOMIC DNA]</scope>
    <source>
        <strain evidence="10 11">NCTC4824</strain>
    </source>
</reference>
<evidence type="ECO:0000256" key="6">
    <source>
        <dbReference type="ARBA" id="ARBA00023136"/>
    </source>
</evidence>
<dbReference type="InterPro" id="IPR000045">
    <property type="entry name" value="Prepilin_IV_endopep_pep"/>
</dbReference>
<accession>A0A2X4W1E5</accession>
<feature type="transmembrane region" description="Helical" evidence="7">
    <location>
        <begin position="147"/>
        <end position="163"/>
    </location>
</feature>
<dbReference type="KEGG" id="blen:NCTC4824_01900"/>
<dbReference type="GO" id="GO:0005886">
    <property type="term" value="C:plasma membrane"/>
    <property type="evidence" value="ECO:0007669"/>
    <property type="project" value="UniProtKB-SubCell"/>
</dbReference>
<evidence type="ECO:0000256" key="4">
    <source>
        <dbReference type="ARBA" id="ARBA00022692"/>
    </source>
</evidence>
<evidence type="ECO:0000256" key="3">
    <source>
        <dbReference type="ARBA" id="ARBA00022475"/>
    </source>
</evidence>
<evidence type="ECO:0000259" key="9">
    <source>
        <dbReference type="Pfam" id="PF06750"/>
    </source>
</evidence>
<feature type="transmembrane region" description="Helical" evidence="7">
    <location>
        <begin position="123"/>
        <end position="141"/>
    </location>
</feature>
<evidence type="ECO:0000256" key="5">
    <source>
        <dbReference type="ARBA" id="ARBA00022989"/>
    </source>
</evidence>